<dbReference type="CDD" id="cd02573">
    <property type="entry name" value="PseudoU_synth_EcTruB"/>
    <property type="match status" value="1"/>
</dbReference>
<evidence type="ECO:0000259" key="6">
    <source>
        <dbReference type="Pfam" id="PF01509"/>
    </source>
</evidence>
<dbReference type="RefSeq" id="WP_380137436.1">
    <property type="nucleotide sequence ID" value="NZ_JBHLUI010000008.1"/>
</dbReference>
<comment type="caution">
    <text evidence="9">The sequence shown here is derived from an EMBL/GenBank/DDBJ whole genome shotgun (WGS) entry which is preliminary data.</text>
</comment>
<protein>
    <recommendedName>
        <fullName evidence="5">tRNA pseudouridine synthase B</fullName>
        <ecNumber evidence="5">5.4.99.25</ecNumber>
    </recommendedName>
    <alternativeName>
        <fullName evidence="5">tRNA pseudouridine(55) synthase</fullName>
        <shortName evidence="5">Psi55 synthase</shortName>
    </alternativeName>
    <alternativeName>
        <fullName evidence="5">tRNA pseudouridylate synthase</fullName>
    </alternativeName>
    <alternativeName>
        <fullName evidence="5">tRNA-uridine isomerase</fullName>
    </alternativeName>
</protein>
<evidence type="ECO:0000256" key="5">
    <source>
        <dbReference type="HAMAP-Rule" id="MF_01080"/>
    </source>
</evidence>
<dbReference type="InterPro" id="IPR002501">
    <property type="entry name" value="PsdUridine_synth_N"/>
</dbReference>
<dbReference type="PANTHER" id="PTHR13767:SF2">
    <property type="entry name" value="PSEUDOURIDYLATE SYNTHASE TRUB1"/>
    <property type="match status" value="1"/>
</dbReference>
<evidence type="ECO:0000256" key="1">
    <source>
        <dbReference type="ARBA" id="ARBA00000385"/>
    </source>
</evidence>
<keyword evidence="10" id="KW-1185">Reference proteome</keyword>
<reference evidence="9 10" key="1">
    <citation type="submission" date="2024-09" db="EMBL/GenBank/DDBJ databases">
        <authorList>
            <person name="Sun Q."/>
            <person name="Mori K."/>
        </authorList>
    </citation>
    <scope>NUCLEOTIDE SEQUENCE [LARGE SCALE GENOMIC DNA]</scope>
    <source>
        <strain evidence="9 10">TISTR 1856</strain>
    </source>
</reference>
<sequence>MSERPHVGDGILVVDKPAGWTSHDVVGRCRRLLGTRRVGHAGTLDPAATGVLVLGANRGTKFLTHLVAHDKAYTATVRLGVATITDDAEGDPVGEVVPATHLGDEALAAAVAGLTGTIQQVPSSVSAIKVDGRRSYARVRGGEDVELPARPVTVAEFTVLDRRASGPHLDLDVAVTVSSGTYVRALARDLGRALGVGGHLTALRRTRSGPFTLAESRTLEAVEADPAVQPLADVARRLFPAREVDAAQADRLSHGGVLAATGHPGTVAAFGPEGVLVALLEDGSRGARPVLVLTPA</sequence>
<feature type="domain" description="Pseudouridine synthase II N-terminal" evidence="6">
    <location>
        <begin position="30"/>
        <end position="183"/>
    </location>
</feature>
<dbReference type="InterPro" id="IPR014780">
    <property type="entry name" value="tRNA_psdUridine_synth_TruB"/>
</dbReference>
<feature type="domain" description="tRNA pseudouridine synthase II TruB subfamily 2 C-terminal" evidence="7">
    <location>
        <begin position="239"/>
        <end position="293"/>
    </location>
</feature>
<dbReference type="Pfam" id="PF16198">
    <property type="entry name" value="TruB_C_2"/>
    <property type="match status" value="1"/>
</dbReference>
<comment type="catalytic activity">
    <reaction evidence="1 5">
        <text>uridine(55) in tRNA = pseudouridine(55) in tRNA</text>
        <dbReference type="Rhea" id="RHEA:42532"/>
        <dbReference type="Rhea" id="RHEA-COMP:10101"/>
        <dbReference type="Rhea" id="RHEA-COMP:10102"/>
        <dbReference type="ChEBI" id="CHEBI:65314"/>
        <dbReference type="ChEBI" id="CHEBI:65315"/>
        <dbReference type="EC" id="5.4.99.25"/>
    </reaction>
</comment>
<dbReference type="Gene3D" id="2.30.130.10">
    <property type="entry name" value="PUA domain"/>
    <property type="match status" value="1"/>
</dbReference>
<gene>
    <name evidence="5 9" type="primary">truB</name>
    <name evidence="9" type="ORF">ACFFVI_14040</name>
</gene>
<keyword evidence="4 5" id="KW-0413">Isomerase</keyword>
<dbReference type="InterPro" id="IPR015947">
    <property type="entry name" value="PUA-like_sf"/>
</dbReference>
<accession>A0ABV5LVH0</accession>
<evidence type="ECO:0000256" key="2">
    <source>
        <dbReference type="ARBA" id="ARBA00005642"/>
    </source>
</evidence>
<dbReference type="Gene3D" id="3.30.2350.10">
    <property type="entry name" value="Pseudouridine synthase"/>
    <property type="match status" value="1"/>
</dbReference>
<dbReference type="NCBIfam" id="TIGR00431">
    <property type="entry name" value="TruB"/>
    <property type="match status" value="1"/>
</dbReference>
<feature type="domain" description="tRNA pseudouridylate synthase B C-terminal" evidence="8">
    <location>
        <begin position="184"/>
        <end position="224"/>
    </location>
</feature>
<dbReference type="EMBL" id="JBHMDM010000007">
    <property type="protein sequence ID" value="MFB9378088.1"/>
    <property type="molecule type" value="Genomic_DNA"/>
</dbReference>
<keyword evidence="3 5" id="KW-0819">tRNA processing</keyword>
<dbReference type="InterPro" id="IPR020103">
    <property type="entry name" value="PsdUridine_synth_cat_dom_sf"/>
</dbReference>
<dbReference type="InterPro" id="IPR032819">
    <property type="entry name" value="TruB_C"/>
</dbReference>
<dbReference type="SUPFAM" id="SSF88697">
    <property type="entry name" value="PUA domain-like"/>
    <property type="match status" value="1"/>
</dbReference>
<dbReference type="EC" id="5.4.99.25" evidence="5"/>
<evidence type="ECO:0000313" key="10">
    <source>
        <dbReference type="Proteomes" id="UP001589748"/>
    </source>
</evidence>
<organism evidence="9 10">
    <name type="scientific">Kineococcus gynurae</name>
    <dbReference type="NCBI Taxonomy" id="452979"/>
    <lineage>
        <taxon>Bacteria</taxon>
        <taxon>Bacillati</taxon>
        <taxon>Actinomycetota</taxon>
        <taxon>Actinomycetes</taxon>
        <taxon>Kineosporiales</taxon>
        <taxon>Kineosporiaceae</taxon>
        <taxon>Kineococcus</taxon>
    </lineage>
</organism>
<comment type="similarity">
    <text evidence="2 5">Belongs to the pseudouridine synthase TruB family. Type 1 subfamily.</text>
</comment>
<dbReference type="InterPro" id="IPR036974">
    <property type="entry name" value="PUA_sf"/>
</dbReference>
<dbReference type="Proteomes" id="UP001589748">
    <property type="component" value="Unassembled WGS sequence"/>
</dbReference>
<name>A0ABV5LVH0_9ACTN</name>
<feature type="active site" description="Nucleophile" evidence="5">
    <location>
        <position position="45"/>
    </location>
</feature>
<dbReference type="SUPFAM" id="SSF55120">
    <property type="entry name" value="Pseudouridine synthase"/>
    <property type="match status" value="1"/>
</dbReference>
<dbReference type="InterPro" id="IPR015225">
    <property type="entry name" value="tRNA_psdUridine_synth_fam2_C"/>
</dbReference>
<evidence type="ECO:0000259" key="8">
    <source>
        <dbReference type="Pfam" id="PF16198"/>
    </source>
</evidence>
<dbReference type="Pfam" id="PF09142">
    <property type="entry name" value="TruB_C"/>
    <property type="match status" value="1"/>
</dbReference>
<evidence type="ECO:0000256" key="4">
    <source>
        <dbReference type="ARBA" id="ARBA00023235"/>
    </source>
</evidence>
<evidence type="ECO:0000313" key="9">
    <source>
        <dbReference type="EMBL" id="MFB9378088.1"/>
    </source>
</evidence>
<dbReference type="Pfam" id="PF01509">
    <property type="entry name" value="TruB_N"/>
    <property type="match status" value="1"/>
</dbReference>
<dbReference type="PANTHER" id="PTHR13767">
    <property type="entry name" value="TRNA-PSEUDOURIDINE SYNTHASE"/>
    <property type="match status" value="1"/>
</dbReference>
<comment type="function">
    <text evidence="5">Responsible for synthesis of pseudouridine from uracil-55 in the psi GC loop of transfer RNAs.</text>
</comment>
<evidence type="ECO:0000256" key="3">
    <source>
        <dbReference type="ARBA" id="ARBA00022694"/>
    </source>
</evidence>
<proteinExistence type="inferred from homology"/>
<evidence type="ECO:0000259" key="7">
    <source>
        <dbReference type="Pfam" id="PF09142"/>
    </source>
</evidence>
<dbReference type="HAMAP" id="MF_01080">
    <property type="entry name" value="TruB_bact"/>
    <property type="match status" value="1"/>
</dbReference>
<dbReference type="GO" id="GO:0160148">
    <property type="term" value="F:tRNA pseudouridine(55) synthase activity"/>
    <property type="evidence" value="ECO:0007669"/>
    <property type="project" value="UniProtKB-EC"/>
</dbReference>